<feature type="domain" description="DUF2264" evidence="1">
    <location>
        <begin position="12"/>
        <end position="354"/>
    </location>
</feature>
<evidence type="ECO:0000259" key="2">
    <source>
        <dbReference type="Pfam" id="PF20938"/>
    </source>
</evidence>
<dbReference type="RefSeq" id="WP_202233022.1">
    <property type="nucleotide sequence ID" value="NZ_AP018365.1"/>
</dbReference>
<dbReference type="EMBL" id="AP018365">
    <property type="protein sequence ID" value="BBA96613.1"/>
    <property type="molecule type" value="Genomic_DNA"/>
</dbReference>
<protein>
    <recommendedName>
        <fullName evidence="5">DUF2264 domain-containing protein</fullName>
    </recommendedName>
</protein>
<reference evidence="3 4" key="1">
    <citation type="journal article" date="2010" name="J. Bacteriol.">
        <title>Biochemical characterization of a novel indole prenyltransferase from Streptomyces sp. SN-593.</title>
        <authorList>
            <person name="Takahashi S."/>
            <person name="Takagi H."/>
            <person name="Toyoda A."/>
            <person name="Uramoto M."/>
            <person name="Nogawa T."/>
            <person name="Ueki M."/>
            <person name="Sakaki Y."/>
            <person name="Osada H."/>
        </authorList>
    </citation>
    <scope>NUCLEOTIDE SEQUENCE [LARGE SCALE GENOMIC DNA]</scope>
    <source>
        <strain evidence="3 4">SN-593</strain>
    </source>
</reference>
<dbReference type="InterPro" id="IPR049237">
    <property type="entry name" value="DUF2264_C"/>
</dbReference>
<dbReference type="InterPro" id="IPR049349">
    <property type="entry name" value="DUF2264_N"/>
</dbReference>
<gene>
    <name evidence="3" type="ORF">RVR_1992</name>
</gene>
<reference evidence="3 4" key="2">
    <citation type="journal article" date="2011" name="J. Antibiot.">
        <title>Furaquinocins I and J: novel polyketide isoprenoid hybrid compounds from Streptomyces reveromyceticus SN-593.</title>
        <authorList>
            <person name="Panthee S."/>
            <person name="Takahashi S."/>
            <person name="Takagi H."/>
            <person name="Nogawa T."/>
            <person name="Oowada E."/>
            <person name="Uramoto M."/>
            <person name="Osada H."/>
        </authorList>
    </citation>
    <scope>NUCLEOTIDE SEQUENCE [LARGE SCALE GENOMIC DNA]</scope>
    <source>
        <strain evidence="3 4">SN-593</strain>
    </source>
</reference>
<dbReference type="PANTHER" id="PTHR35339:SF4">
    <property type="entry name" value="LINALOOL DEHYDRATASE_ISOMERASE DOMAIN-CONTAINING PROTEIN"/>
    <property type="match status" value="1"/>
</dbReference>
<dbReference type="Pfam" id="PF10022">
    <property type="entry name" value="DUF2264"/>
    <property type="match status" value="1"/>
</dbReference>
<reference evidence="3 4" key="3">
    <citation type="journal article" date="2011" name="Nat. Chem. Biol.">
        <title>Reveromycin A biosynthesis uses RevG and RevJ for stereospecific spiroacetal formation.</title>
        <authorList>
            <person name="Takahashi S."/>
            <person name="Toyoda A."/>
            <person name="Sekiyama Y."/>
            <person name="Takagi H."/>
            <person name="Nogawa T."/>
            <person name="Uramoto M."/>
            <person name="Suzuki R."/>
            <person name="Koshino H."/>
            <person name="Kumano T."/>
            <person name="Panthee S."/>
            <person name="Dairi T."/>
            <person name="Ishikawa J."/>
            <person name="Ikeda H."/>
            <person name="Sakaki Y."/>
            <person name="Osada H."/>
        </authorList>
    </citation>
    <scope>NUCLEOTIDE SEQUENCE [LARGE SCALE GENOMIC DNA]</scope>
    <source>
        <strain evidence="3 4">SN-593</strain>
    </source>
</reference>
<keyword evidence="4" id="KW-1185">Reference proteome</keyword>
<evidence type="ECO:0000313" key="3">
    <source>
        <dbReference type="EMBL" id="BBA96613.1"/>
    </source>
</evidence>
<dbReference type="Pfam" id="PF20938">
    <property type="entry name" value="DUF2264_C"/>
    <property type="match status" value="1"/>
</dbReference>
<name>A0A7U3VMI4_9ACTN</name>
<dbReference type="InterPro" id="IPR016624">
    <property type="entry name" value="UCP014753"/>
</dbReference>
<accession>A0A7U3VMI4</accession>
<dbReference type="AlphaFoldDB" id="A0A7U3VMI4"/>
<sequence>MTTGIGGGARARADLQTYVGELAAALVPYASPHGARIRPGVNLTHHDDAAADLEGYARPLWGLAPLAAGGGDFAHWELWARGLDAGTDPEHPEYWGGIGDVDQRQVETAAIGFALALAPERFWDPLDGRARDRVGRWLAASLPRATPPNNWNFFPVMVSLGLDRVGYAHDRDARHARLDTLESYALGGGWYGDGATAQRDYYVPWAMHFYGLIYAALAGEADPARAERFRQRAADFAPDFRHWFADDGAAVPFGRSLTYRFAQGSFWGALPYAGVDALSHGEVKGLLLRHLRWWRARQERIAPDGVLSIGYGYPQPLMAEQYNGPGSPYWAMKAFLPLALPAGHAFWTAAEEPHAAAEGATAGAGEGAAAGTGEGAVADGARIGARTVARVSAQPHPGAVLMRSGGDVTALSGLQHGMWARAGAAKYAKFAYSTRFAFSVPSGETGLTHGAYDSVLAVSDDGPEAEPVHFRVREAGEEPSTTADGGVRSTWHPWPDVEITTWLDASAPWHLRTHRVRTARPLFTAEGSFAVDRDGGPVRLESAAGSAVAVSAAGDLSGLRDIGGGPVREGRVVNPLPGTNLLARRTALPVLTVRLEPGEHWLRCAVLGAGPEQAGAWDGPVPPPPAH</sequence>
<feature type="domain" description="DUF2264" evidence="2">
    <location>
        <begin position="392"/>
        <end position="611"/>
    </location>
</feature>
<dbReference type="PANTHER" id="PTHR35339">
    <property type="entry name" value="LINALOOL DEHYDRATASE_ISOMERASE DOMAIN-CONTAINING PROTEIN"/>
    <property type="match status" value="1"/>
</dbReference>
<reference evidence="3 4" key="4">
    <citation type="journal article" date="2020" name="Sci. Rep.">
        <title>beta-carboline chemical signals induce reveromycin production through a LuxR family regulator in Streptomyces sp. SN-593.</title>
        <authorList>
            <person name="Panthee S."/>
            <person name="Kito N."/>
            <person name="Hayashi T."/>
            <person name="Shimizu T."/>
            <person name="Ishikawa J."/>
            <person name="Hamamoto H."/>
            <person name="Osada H."/>
            <person name="Takahashi S."/>
        </authorList>
    </citation>
    <scope>NUCLEOTIDE SEQUENCE [LARGE SCALE GENOMIC DNA]</scope>
    <source>
        <strain evidence="3 4">SN-593</strain>
    </source>
</reference>
<dbReference type="PIRSF" id="PIRSF014753">
    <property type="entry name" value="UCP014753"/>
    <property type="match status" value="1"/>
</dbReference>
<dbReference type="KEGG" id="arev:RVR_1992"/>
<proteinExistence type="predicted"/>
<evidence type="ECO:0000313" key="4">
    <source>
        <dbReference type="Proteomes" id="UP000595703"/>
    </source>
</evidence>
<organism evidence="3 4">
    <name type="scientific">Actinacidiphila reveromycinica</name>
    <dbReference type="NCBI Taxonomy" id="659352"/>
    <lineage>
        <taxon>Bacteria</taxon>
        <taxon>Bacillati</taxon>
        <taxon>Actinomycetota</taxon>
        <taxon>Actinomycetes</taxon>
        <taxon>Kitasatosporales</taxon>
        <taxon>Streptomycetaceae</taxon>
        <taxon>Actinacidiphila</taxon>
    </lineage>
</organism>
<dbReference type="Proteomes" id="UP000595703">
    <property type="component" value="Chromosome"/>
</dbReference>
<evidence type="ECO:0000259" key="1">
    <source>
        <dbReference type="Pfam" id="PF10022"/>
    </source>
</evidence>
<evidence type="ECO:0008006" key="5">
    <source>
        <dbReference type="Google" id="ProtNLM"/>
    </source>
</evidence>